<evidence type="ECO:0000256" key="1">
    <source>
        <dbReference type="ARBA" id="ARBA00022679"/>
    </source>
</evidence>
<dbReference type="PANTHER" id="PTHR37984">
    <property type="entry name" value="PROTEIN CBG26694"/>
    <property type="match status" value="1"/>
</dbReference>
<evidence type="ECO:0000256" key="2">
    <source>
        <dbReference type="ARBA" id="ARBA00022695"/>
    </source>
</evidence>
<dbReference type="AlphaFoldDB" id="A0A6L2MQS1"/>
<keyword evidence="4" id="KW-0255">Endonuclease</keyword>
<keyword evidence="3" id="KW-0540">Nuclease</keyword>
<dbReference type="CDD" id="cd09274">
    <property type="entry name" value="RNase_HI_RT_Ty3"/>
    <property type="match status" value="1"/>
</dbReference>
<evidence type="ECO:0000256" key="3">
    <source>
        <dbReference type="ARBA" id="ARBA00022722"/>
    </source>
</evidence>
<evidence type="ECO:0000256" key="4">
    <source>
        <dbReference type="ARBA" id="ARBA00022759"/>
    </source>
</evidence>
<keyword evidence="1" id="KW-0808">Transferase</keyword>
<dbReference type="EMBL" id="BKCJ010007136">
    <property type="protein sequence ID" value="GEU75717.1"/>
    <property type="molecule type" value="Genomic_DNA"/>
</dbReference>
<dbReference type="Pfam" id="PF17917">
    <property type="entry name" value="RT_RNaseH"/>
    <property type="match status" value="1"/>
</dbReference>
<evidence type="ECO:0000256" key="7">
    <source>
        <dbReference type="SAM" id="MobiDB-lite"/>
    </source>
</evidence>
<dbReference type="GO" id="GO:0004519">
    <property type="term" value="F:endonuclease activity"/>
    <property type="evidence" value="ECO:0007669"/>
    <property type="project" value="UniProtKB-KW"/>
</dbReference>
<dbReference type="GO" id="GO:0003964">
    <property type="term" value="F:RNA-directed DNA polymerase activity"/>
    <property type="evidence" value="ECO:0007669"/>
    <property type="project" value="UniProtKB-KW"/>
</dbReference>
<dbReference type="InterPro" id="IPR041373">
    <property type="entry name" value="RT_RNaseH"/>
</dbReference>
<feature type="region of interest" description="Disordered" evidence="7">
    <location>
        <begin position="1"/>
        <end position="45"/>
    </location>
</feature>
<keyword evidence="2" id="KW-0548">Nucleotidyltransferase</keyword>
<dbReference type="SUPFAM" id="SSF56672">
    <property type="entry name" value="DNA/RNA polymerases"/>
    <property type="match status" value="1"/>
</dbReference>
<gene>
    <name evidence="9" type="ORF">Tci_047695</name>
</gene>
<dbReference type="Gene3D" id="3.30.70.270">
    <property type="match status" value="2"/>
</dbReference>
<dbReference type="PANTHER" id="PTHR37984:SF5">
    <property type="entry name" value="PROTEIN NYNRIN-LIKE"/>
    <property type="match status" value="1"/>
</dbReference>
<dbReference type="InterPro" id="IPR043128">
    <property type="entry name" value="Rev_trsase/Diguanyl_cyclase"/>
</dbReference>
<protein>
    <recommendedName>
        <fullName evidence="8">Reverse transcriptase RNase H-like domain-containing protein</fullName>
    </recommendedName>
</protein>
<evidence type="ECO:0000256" key="6">
    <source>
        <dbReference type="ARBA" id="ARBA00022918"/>
    </source>
</evidence>
<evidence type="ECO:0000313" key="9">
    <source>
        <dbReference type="EMBL" id="GEU75717.1"/>
    </source>
</evidence>
<evidence type="ECO:0000256" key="5">
    <source>
        <dbReference type="ARBA" id="ARBA00022801"/>
    </source>
</evidence>
<name>A0A6L2MQS1_TANCI</name>
<reference evidence="9" key="1">
    <citation type="journal article" date="2019" name="Sci. Rep.">
        <title>Draft genome of Tanacetum cinerariifolium, the natural source of mosquito coil.</title>
        <authorList>
            <person name="Yamashiro T."/>
            <person name="Shiraishi A."/>
            <person name="Satake H."/>
            <person name="Nakayama K."/>
        </authorList>
    </citation>
    <scope>NUCLEOTIDE SEQUENCE</scope>
</reference>
<proteinExistence type="predicted"/>
<feature type="domain" description="Reverse transcriptase RNase H-like" evidence="8">
    <location>
        <begin position="173"/>
        <end position="272"/>
    </location>
</feature>
<keyword evidence="6" id="KW-0695">RNA-directed DNA polymerase</keyword>
<comment type="caution">
    <text evidence="9">The sequence shown here is derived from an EMBL/GenBank/DDBJ whole genome shotgun (WGS) entry which is preliminary data.</text>
</comment>
<accession>A0A6L2MQS1</accession>
<organism evidence="9">
    <name type="scientific">Tanacetum cinerariifolium</name>
    <name type="common">Dalmatian daisy</name>
    <name type="synonym">Chrysanthemum cinerariifolium</name>
    <dbReference type="NCBI Taxonomy" id="118510"/>
    <lineage>
        <taxon>Eukaryota</taxon>
        <taxon>Viridiplantae</taxon>
        <taxon>Streptophyta</taxon>
        <taxon>Embryophyta</taxon>
        <taxon>Tracheophyta</taxon>
        <taxon>Spermatophyta</taxon>
        <taxon>Magnoliopsida</taxon>
        <taxon>eudicotyledons</taxon>
        <taxon>Gunneridae</taxon>
        <taxon>Pentapetalae</taxon>
        <taxon>asterids</taxon>
        <taxon>campanulids</taxon>
        <taxon>Asterales</taxon>
        <taxon>Asteraceae</taxon>
        <taxon>Asteroideae</taxon>
        <taxon>Anthemideae</taxon>
        <taxon>Anthemidinae</taxon>
        <taxon>Tanacetum</taxon>
    </lineage>
</organism>
<feature type="compositionally biased region" description="Low complexity" evidence="7">
    <location>
        <begin position="12"/>
        <end position="24"/>
    </location>
</feature>
<keyword evidence="5" id="KW-0378">Hydrolase</keyword>
<feature type="compositionally biased region" description="Basic and acidic residues" evidence="7">
    <location>
        <begin position="25"/>
        <end position="43"/>
    </location>
</feature>
<dbReference type="InterPro" id="IPR043502">
    <property type="entry name" value="DNA/RNA_pol_sf"/>
</dbReference>
<sequence>MVKAKGYSRLGKLNNHSKNSSISSKPDRESKEYEEEGIKKLVESNEEDENIEMCNSVFDNTGQETPRISLNALSGVNSYQTMREVLKVMRHNKLFAKKSKCSFAVKKVDYLGHVITGERVATDPSKIEAIKNWPVPFTLKQLSGFLGLTGYHRRFIKSYAMAMMEALVLGLLDFDQEFIIETDSSGTGFRAVLCQNGHPLAYLNKTLSVKHQSLSTYEKEFMAVVAALEKWKRYLLDRHFKIKTDHFSLKYMLNQKLTTPFQLKWLPKLLGYDYEIVSKKASDVMNKIKASWKSDDTMQQVIKSLKDNSYKGAKLALDGGLKERQNYGRQFVKEYDTCQRQKPDLSAYPGFLQPLPIPERFWTEVENADRTLQSREKVVKMLKFYMKRAQDRMESLAKNKHKTDREFEVGNWVYLKLQPHRQVTVRQGQQHILSAKYYGPFFIDERIGKGQQMGSLPHLKEDVLLDYKPMAIWERRLGKVNNKPVILRTNNSLRKMELIRIKNQFGKVNN</sequence>
<dbReference type="InterPro" id="IPR050951">
    <property type="entry name" value="Retrovirus_Pol_polyprotein"/>
</dbReference>
<evidence type="ECO:0000259" key="8">
    <source>
        <dbReference type="Pfam" id="PF17917"/>
    </source>
</evidence>
<dbReference type="GO" id="GO:0016787">
    <property type="term" value="F:hydrolase activity"/>
    <property type="evidence" value="ECO:0007669"/>
    <property type="project" value="UniProtKB-KW"/>
</dbReference>